<evidence type="ECO:0000256" key="1">
    <source>
        <dbReference type="SAM" id="MobiDB-lite"/>
    </source>
</evidence>
<feature type="region of interest" description="Disordered" evidence="1">
    <location>
        <begin position="1"/>
        <end position="46"/>
    </location>
</feature>
<reference evidence="3 4" key="1">
    <citation type="submission" date="2020-02" db="EMBL/GenBank/DDBJ databases">
        <authorList>
            <person name="Ferguson B K."/>
        </authorList>
    </citation>
    <scope>NUCLEOTIDE SEQUENCE [LARGE SCALE GENOMIC DNA]</scope>
</reference>
<evidence type="ECO:0000259" key="2">
    <source>
        <dbReference type="Pfam" id="PF00078"/>
    </source>
</evidence>
<name>A0A6H5ISL5_9HYME</name>
<evidence type="ECO:0000313" key="4">
    <source>
        <dbReference type="Proteomes" id="UP000479190"/>
    </source>
</evidence>
<dbReference type="PANTHER" id="PTHR19446">
    <property type="entry name" value="REVERSE TRANSCRIPTASES"/>
    <property type="match status" value="1"/>
</dbReference>
<proteinExistence type="predicted"/>
<dbReference type="CDD" id="cd01650">
    <property type="entry name" value="RT_nLTR_like"/>
    <property type="match status" value="1"/>
</dbReference>
<accession>A0A6H5ISL5</accession>
<protein>
    <recommendedName>
        <fullName evidence="2">Reverse transcriptase domain-containing protein</fullName>
    </recommendedName>
</protein>
<gene>
    <name evidence="3" type="ORF">TBRA_LOCUS13001</name>
</gene>
<dbReference type="Proteomes" id="UP000479190">
    <property type="component" value="Unassembled WGS sequence"/>
</dbReference>
<sequence length="570" mass="63910">MAGPSAASAPASSDSVAPMDSQRRTPVIRNIVYRSSQSNSIQERQAVAAPTGILSLNQADDESDGEADGFIENSRANVVTPVHDVHQAMAGPLATPGPASLDSAEPINSERRTRSSQRDAIQERQPVGAPTGILSSLNQADNESVGGEGPSARELVPRWLAALPRCVSSRFRFSITQNHGLESAGDDEDGQAPFVPDDSRLHLLQENFGSSRPSAVDAVLALKELPFKELTDSIKILTENVMELRVCSSEFTSSFDKILAEIQVQRLQIDKNEYVRGKIFSNNQGEIRQASQIKERNEKATTGGGRNKEEVKNRIAEDGEMAGQTADWKKKWMCMNEEMKKLKEMVMQGLEKKKEKKKYKKAPGIDGIQNEAWMMDTALRQKLKSLIDRIWEGEEVPDDWRTAIIVPLYKKGDVNKPGNYRGISLLPTAYKVYTEIIRGRLVKEIEEKKILPEGQAGFRKGRSTMDNLYTLNYVIQKAKKDKEKKWRREFERRNVGGVRIGNTRIWSLAYADDIVILSKNREAMKDMLQSTQRFFKERQLELSEEKTKILIFTKGGGIKKKRSGNGRKVI</sequence>
<feature type="compositionally biased region" description="Polar residues" evidence="1">
    <location>
        <begin position="33"/>
        <end position="43"/>
    </location>
</feature>
<dbReference type="Pfam" id="PF00078">
    <property type="entry name" value="RVT_1"/>
    <property type="match status" value="1"/>
</dbReference>
<feature type="compositionally biased region" description="Polar residues" evidence="1">
    <location>
        <begin position="133"/>
        <end position="142"/>
    </location>
</feature>
<feature type="compositionally biased region" description="Basic and acidic residues" evidence="1">
    <location>
        <begin position="108"/>
        <end position="122"/>
    </location>
</feature>
<dbReference type="SUPFAM" id="SSF56672">
    <property type="entry name" value="DNA/RNA polymerases"/>
    <property type="match status" value="1"/>
</dbReference>
<feature type="compositionally biased region" description="Low complexity" evidence="1">
    <location>
        <begin position="1"/>
        <end position="20"/>
    </location>
</feature>
<feature type="domain" description="Reverse transcriptase" evidence="2">
    <location>
        <begin position="507"/>
        <end position="550"/>
    </location>
</feature>
<keyword evidence="4" id="KW-1185">Reference proteome</keyword>
<dbReference type="OrthoDB" id="7696066at2759"/>
<dbReference type="AlphaFoldDB" id="A0A6H5ISL5"/>
<organism evidence="3 4">
    <name type="scientific">Trichogramma brassicae</name>
    <dbReference type="NCBI Taxonomy" id="86971"/>
    <lineage>
        <taxon>Eukaryota</taxon>
        <taxon>Metazoa</taxon>
        <taxon>Ecdysozoa</taxon>
        <taxon>Arthropoda</taxon>
        <taxon>Hexapoda</taxon>
        <taxon>Insecta</taxon>
        <taxon>Pterygota</taxon>
        <taxon>Neoptera</taxon>
        <taxon>Endopterygota</taxon>
        <taxon>Hymenoptera</taxon>
        <taxon>Apocrita</taxon>
        <taxon>Proctotrupomorpha</taxon>
        <taxon>Chalcidoidea</taxon>
        <taxon>Trichogrammatidae</taxon>
        <taxon>Trichogramma</taxon>
    </lineage>
</organism>
<feature type="region of interest" description="Disordered" evidence="1">
    <location>
        <begin position="89"/>
        <end position="151"/>
    </location>
</feature>
<dbReference type="GO" id="GO:0071897">
    <property type="term" value="P:DNA biosynthetic process"/>
    <property type="evidence" value="ECO:0007669"/>
    <property type="project" value="UniProtKB-ARBA"/>
</dbReference>
<dbReference type="EMBL" id="CADCXV010001108">
    <property type="protein sequence ID" value="CAB0041329.1"/>
    <property type="molecule type" value="Genomic_DNA"/>
</dbReference>
<dbReference type="InterPro" id="IPR000477">
    <property type="entry name" value="RT_dom"/>
</dbReference>
<evidence type="ECO:0000313" key="3">
    <source>
        <dbReference type="EMBL" id="CAB0041329.1"/>
    </source>
</evidence>
<dbReference type="InterPro" id="IPR043502">
    <property type="entry name" value="DNA/RNA_pol_sf"/>
</dbReference>